<dbReference type="AlphaFoldDB" id="A0A0P1AYF3"/>
<sequence>MKKSKHQALPLVLCGLTLTSLGAMPLLELGYALDVSQDKMQSLRALTVFDKSALALSVLSVAIGGALLFSLWLKLSDLYALRTVKVLAIALAVIAVADAALLMSVASERGLDTPWKTSIYADHERLFEQQINDVFCHAKGLQVCELGSMAEARQIFPLQSWPVDSDRTPGRRIASSCEGFQDNVPFWDYQSKMKLCSLCANVTFEEIALQRRFGTKYNAEVLAAVAVLSFEELQWCGEYLLALTRYDHDSQ</sequence>
<keyword evidence="1" id="KW-0812">Transmembrane</keyword>
<evidence type="ECO:0000256" key="1">
    <source>
        <dbReference type="SAM" id="Phobius"/>
    </source>
</evidence>
<keyword evidence="1" id="KW-0472">Membrane</keyword>
<feature type="transmembrane region" description="Helical" evidence="1">
    <location>
        <begin position="54"/>
        <end position="74"/>
    </location>
</feature>
<dbReference type="RefSeq" id="XP_024583048.1">
    <property type="nucleotide sequence ID" value="XM_024717562.1"/>
</dbReference>
<proteinExistence type="predicted"/>
<reference evidence="3" key="1">
    <citation type="submission" date="2014-09" db="EMBL/GenBank/DDBJ databases">
        <authorList>
            <person name="Sharma Rahul"/>
            <person name="Thines Marco"/>
        </authorList>
    </citation>
    <scope>NUCLEOTIDE SEQUENCE [LARGE SCALE GENOMIC DNA]</scope>
</reference>
<feature type="transmembrane region" description="Helical" evidence="1">
    <location>
        <begin position="86"/>
        <end position="106"/>
    </location>
</feature>
<dbReference type="OrthoDB" id="166879at2759"/>
<protein>
    <submittedName>
        <fullName evidence="2">Uncharacterized protein</fullName>
    </submittedName>
</protein>
<dbReference type="GeneID" id="36398341"/>
<dbReference type="EMBL" id="CCYD01002151">
    <property type="protein sequence ID" value="CEG46679.1"/>
    <property type="molecule type" value="Genomic_DNA"/>
</dbReference>
<keyword evidence="1" id="KW-1133">Transmembrane helix</keyword>
<organism evidence="2 3">
    <name type="scientific">Plasmopara halstedii</name>
    <name type="common">Downy mildew of sunflower</name>
    <dbReference type="NCBI Taxonomy" id="4781"/>
    <lineage>
        <taxon>Eukaryota</taxon>
        <taxon>Sar</taxon>
        <taxon>Stramenopiles</taxon>
        <taxon>Oomycota</taxon>
        <taxon>Peronosporomycetes</taxon>
        <taxon>Peronosporales</taxon>
        <taxon>Peronosporaceae</taxon>
        <taxon>Plasmopara</taxon>
    </lineage>
</organism>
<name>A0A0P1AYF3_PLAHL</name>
<evidence type="ECO:0000313" key="2">
    <source>
        <dbReference type="EMBL" id="CEG46679.1"/>
    </source>
</evidence>
<keyword evidence="3" id="KW-1185">Reference proteome</keyword>
<dbReference type="Proteomes" id="UP000054928">
    <property type="component" value="Unassembled WGS sequence"/>
</dbReference>
<evidence type="ECO:0000313" key="3">
    <source>
        <dbReference type="Proteomes" id="UP000054928"/>
    </source>
</evidence>
<dbReference type="OMA" id="INDVFCH"/>
<accession>A0A0P1AYF3</accession>